<comment type="caution">
    <text evidence="2">The sequence shown here is derived from an EMBL/GenBank/DDBJ whole genome shotgun (WGS) entry which is preliminary data.</text>
</comment>
<dbReference type="AlphaFoldDB" id="A0A8S3Z614"/>
<sequence>MAHHPAVEDIKQEPDDEETDDSDVYTGDLSASCEVADSQDTTQCEDQTQPGSGMRLE</sequence>
<keyword evidence="3" id="KW-1185">Reference proteome</keyword>
<feature type="non-terminal residue" evidence="2">
    <location>
        <position position="57"/>
    </location>
</feature>
<dbReference type="EMBL" id="CAJHNH020001425">
    <property type="protein sequence ID" value="CAG5123030.1"/>
    <property type="molecule type" value="Genomic_DNA"/>
</dbReference>
<evidence type="ECO:0000256" key="1">
    <source>
        <dbReference type="SAM" id="MobiDB-lite"/>
    </source>
</evidence>
<feature type="region of interest" description="Disordered" evidence="1">
    <location>
        <begin position="1"/>
        <end position="57"/>
    </location>
</feature>
<evidence type="ECO:0000313" key="2">
    <source>
        <dbReference type="EMBL" id="CAG5123030.1"/>
    </source>
</evidence>
<gene>
    <name evidence="2" type="ORF">CUNI_LOCUS8588</name>
</gene>
<reference evidence="2" key="1">
    <citation type="submission" date="2021-04" db="EMBL/GenBank/DDBJ databases">
        <authorList>
            <consortium name="Molecular Ecology Group"/>
        </authorList>
    </citation>
    <scope>NUCLEOTIDE SEQUENCE</scope>
</reference>
<protein>
    <submittedName>
        <fullName evidence="2">Uncharacterized protein</fullName>
    </submittedName>
</protein>
<feature type="compositionally biased region" description="Basic and acidic residues" evidence="1">
    <location>
        <begin position="1"/>
        <end position="13"/>
    </location>
</feature>
<organism evidence="2 3">
    <name type="scientific">Candidula unifasciata</name>
    <dbReference type="NCBI Taxonomy" id="100452"/>
    <lineage>
        <taxon>Eukaryota</taxon>
        <taxon>Metazoa</taxon>
        <taxon>Spiralia</taxon>
        <taxon>Lophotrochozoa</taxon>
        <taxon>Mollusca</taxon>
        <taxon>Gastropoda</taxon>
        <taxon>Heterobranchia</taxon>
        <taxon>Euthyneura</taxon>
        <taxon>Panpulmonata</taxon>
        <taxon>Eupulmonata</taxon>
        <taxon>Stylommatophora</taxon>
        <taxon>Helicina</taxon>
        <taxon>Helicoidea</taxon>
        <taxon>Geomitridae</taxon>
        <taxon>Candidula</taxon>
    </lineage>
</organism>
<dbReference type="Proteomes" id="UP000678393">
    <property type="component" value="Unassembled WGS sequence"/>
</dbReference>
<feature type="compositionally biased region" description="Polar residues" evidence="1">
    <location>
        <begin position="38"/>
        <end position="51"/>
    </location>
</feature>
<proteinExistence type="predicted"/>
<evidence type="ECO:0000313" key="3">
    <source>
        <dbReference type="Proteomes" id="UP000678393"/>
    </source>
</evidence>
<name>A0A8S3Z614_9EUPU</name>
<accession>A0A8S3Z614</accession>
<feature type="compositionally biased region" description="Acidic residues" evidence="1">
    <location>
        <begin position="14"/>
        <end position="23"/>
    </location>
</feature>